<proteinExistence type="predicted"/>
<evidence type="ECO:0000313" key="3">
    <source>
        <dbReference type="EMBL" id="VUE36485.1"/>
    </source>
</evidence>
<name>A0A2C9CY54_9CAUD</name>
<feature type="transmembrane region" description="Helical" evidence="1">
    <location>
        <begin position="5"/>
        <end position="22"/>
    </location>
</feature>
<evidence type="ECO:0000256" key="1">
    <source>
        <dbReference type="SAM" id="Phobius"/>
    </source>
</evidence>
<dbReference type="GeneID" id="40100857"/>
<evidence type="ECO:0000313" key="5">
    <source>
        <dbReference type="Proteomes" id="UP000317227"/>
    </source>
</evidence>
<dbReference type="RefSeq" id="YP_009624049.1">
    <property type="nucleotide sequence ID" value="NC_042116.1"/>
</dbReference>
<feature type="transmembrane region" description="Helical" evidence="1">
    <location>
        <begin position="28"/>
        <end position="45"/>
    </location>
</feature>
<reference evidence="3 5" key="3">
    <citation type="submission" date="2019-06" db="EMBL/GenBank/DDBJ databases">
        <authorList>
            <person name="Bower L."/>
            <person name="Leinonen R."/>
        </authorList>
    </citation>
    <scope>NUCLEOTIDE SEQUENCE [LARGE SCALE GENOMIC DNA]</scope>
</reference>
<dbReference type="KEGG" id="vg:40100857"/>
<dbReference type="Proteomes" id="UP000317227">
    <property type="component" value="Segment"/>
</dbReference>
<dbReference type="EMBL" id="LT960551">
    <property type="protein sequence ID" value="SOK58716.1"/>
    <property type="molecule type" value="Genomic_DNA"/>
</dbReference>
<keyword evidence="4" id="KW-1185">Reference proteome</keyword>
<evidence type="ECO:0000313" key="4">
    <source>
        <dbReference type="Proteomes" id="UP000240931"/>
    </source>
</evidence>
<protein>
    <submittedName>
        <fullName evidence="2">G439 protein</fullName>
    </submittedName>
</protein>
<accession>A0A2C9CY54</accession>
<evidence type="ECO:0000313" key="2">
    <source>
        <dbReference type="EMBL" id="SOK58716.1"/>
    </source>
</evidence>
<keyword evidence="1" id="KW-0472">Membrane</keyword>
<sequence>MKYFYEVLIVLVILVGLIAFWLKSLLISILGILIFLVGCLIEYVVNRIKT</sequence>
<gene>
    <name evidence="2" type="primary">g439</name>
</gene>
<dbReference type="Proteomes" id="UP000240931">
    <property type="component" value="Segment"/>
</dbReference>
<reference evidence="2" key="2">
    <citation type="submission" date="2017-10" db="EMBL/GenBank/DDBJ databases">
        <authorList>
            <person name="Banno H."/>
            <person name="Chua N.-H."/>
        </authorList>
    </citation>
    <scope>NUCLEOTIDE SEQUENCE [LARGE SCALE GENOMIC DNA]</scope>
</reference>
<keyword evidence="1" id="KW-0812">Transmembrane</keyword>
<reference evidence="4" key="1">
    <citation type="submission" date="2017-10" db="EMBL/GenBank/DDBJ databases">
        <authorList>
            <person name="Skurnik M."/>
        </authorList>
    </citation>
    <scope>NUCLEOTIDE SEQUENCE [LARGE SCALE GENOMIC DNA]</scope>
</reference>
<keyword evidence="1" id="KW-1133">Transmembrane helix</keyword>
<organism evidence="2 4">
    <name type="scientific">Yersinia phage fHe-Yen9-04</name>
    <dbReference type="NCBI Taxonomy" id="2052742"/>
    <lineage>
        <taxon>Viruses</taxon>
        <taxon>Duplodnaviria</taxon>
        <taxon>Heunggongvirae</taxon>
        <taxon>Uroviricota</taxon>
        <taxon>Caudoviricetes</taxon>
        <taxon>Eneladusvirus</taxon>
        <taxon>Eneladusvirus Yen904</taxon>
    </lineage>
</organism>
<dbReference type="EMBL" id="LR596615">
    <property type="protein sequence ID" value="VUE36485.1"/>
    <property type="molecule type" value="Genomic_DNA"/>
</dbReference>